<evidence type="ECO:0000313" key="2">
    <source>
        <dbReference type="EnsemblPlants" id="OB09G25770.1"/>
    </source>
</evidence>
<feature type="region of interest" description="Disordered" evidence="1">
    <location>
        <begin position="81"/>
        <end position="112"/>
    </location>
</feature>
<dbReference type="Proteomes" id="UP000006038">
    <property type="component" value="Chromosome 9"/>
</dbReference>
<protein>
    <submittedName>
        <fullName evidence="2">Uncharacterized protein</fullName>
    </submittedName>
</protein>
<name>J3MZZ8_ORYBR</name>
<dbReference type="EnsemblPlants" id="OB09G25770.1">
    <property type="protein sequence ID" value="OB09G25770.1"/>
    <property type="gene ID" value="OB09G25770"/>
</dbReference>
<organism evidence="2">
    <name type="scientific">Oryza brachyantha</name>
    <name type="common">malo sina</name>
    <dbReference type="NCBI Taxonomy" id="4533"/>
    <lineage>
        <taxon>Eukaryota</taxon>
        <taxon>Viridiplantae</taxon>
        <taxon>Streptophyta</taxon>
        <taxon>Embryophyta</taxon>
        <taxon>Tracheophyta</taxon>
        <taxon>Spermatophyta</taxon>
        <taxon>Magnoliopsida</taxon>
        <taxon>Liliopsida</taxon>
        <taxon>Poales</taxon>
        <taxon>Poaceae</taxon>
        <taxon>BOP clade</taxon>
        <taxon>Oryzoideae</taxon>
        <taxon>Oryzeae</taxon>
        <taxon>Oryzinae</taxon>
        <taxon>Oryza</taxon>
    </lineage>
</organism>
<accession>J3MZZ8</accession>
<reference evidence="2" key="2">
    <citation type="submission" date="2013-04" db="UniProtKB">
        <authorList>
            <consortium name="EnsemblPlants"/>
        </authorList>
    </citation>
    <scope>IDENTIFICATION</scope>
</reference>
<reference evidence="2" key="1">
    <citation type="journal article" date="2013" name="Nat. Commun.">
        <title>Whole-genome sequencing of Oryza brachyantha reveals mechanisms underlying Oryza genome evolution.</title>
        <authorList>
            <person name="Chen J."/>
            <person name="Huang Q."/>
            <person name="Gao D."/>
            <person name="Wang J."/>
            <person name="Lang Y."/>
            <person name="Liu T."/>
            <person name="Li B."/>
            <person name="Bai Z."/>
            <person name="Luis Goicoechea J."/>
            <person name="Liang C."/>
            <person name="Chen C."/>
            <person name="Zhang W."/>
            <person name="Sun S."/>
            <person name="Liao Y."/>
            <person name="Zhang X."/>
            <person name="Yang L."/>
            <person name="Song C."/>
            <person name="Wang M."/>
            <person name="Shi J."/>
            <person name="Liu G."/>
            <person name="Liu J."/>
            <person name="Zhou H."/>
            <person name="Zhou W."/>
            <person name="Yu Q."/>
            <person name="An N."/>
            <person name="Chen Y."/>
            <person name="Cai Q."/>
            <person name="Wang B."/>
            <person name="Liu B."/>
            <person name="Min J."/>
            <person name="Huang Y."/>
            <person name="Wu H."/>
            <person name="Li Z."/>
            <person name="Zhang Y."/>
            <person name="Yin Y."/>
            <person name="Song W."/>
            <person name="Jiang J."/>
            <person name="Jackson S.A."/>
            <person name="Wing R.A."/>
            <person name="Wang J."/>
            <person name="Chen M."/>
        </authorList>
    </citation>
    <scope>NUCLEOTIDE SEQUENCE [LARGE SCALE GENOMIC DNA]</scope>
    <source>
        <strain evidence="2">cv. IRGC 101232</strain>
    </source>
</reference>
<keyword evidence="3" id="KW-1185">Reference proteome</keyword>
<evidence type="ECO:0000256" key="1">
    <source>
        <dbReference type="SAM" id="MobiDB-lite"/>
    </source>
</evidence>
<evidence type="ECO:0000313" key="3">
    <source>
        <dbReference type="Proteomes" id="UP000006038"/>
    </source>
</evidence>
<sequence>MFLLFADVSEYVGELVGEAERQRAPVDRLGGRRGVRRDAHDRHRHEADGAGDVVAVEVELVEGAVAGLGEVEAHPLDHVPERLDVDGEGGDGVGERGVEHVVGAPGEGVLQPRLPPVERQRRHVRRVRPVHQLVRSPTPHCIKSIVSPK</sequence>
<proteinExistence type="predicted"/>
<dbReference type="HOGENOM" id="CLU_1752560_0_0_1"/>
<dbReference type="AlphaFoldDB" id="J3MZZ8"/>
<dbReference type="Gramene" id="OB09G25770.1">
    <property type="protein sequence ID" value="OB09G25770.1"/>
    <property type="gene ID" value="OB09G25770"/>
</dbReference>